<sequence>MNFGAARAAPVAIKDYSDDFFVEPAGTSNQQQPQQETDARRLQQRQKQIDYGKNTLAYQRYVKAVPRYNRRILHGVVPIDPITPDIRQNISKRCFDGQVKKWRRMLHTWDEKADEADEAVQLVPGGSNPAPPGGRAGASKQPVPEVQPMPMGQRAPSRDNRQQPMVSSGTKRSFAETLKDLPLDVQDDSKRYRRMSNEPAAEGFSPAPAAQPAGGIAAEGPMAAADALTAVEEPAPAAAAEAGATIYDDWEEEDVGL</sequence>
<feature type="region of interest" description="Disordered" evidence="3">
    <location>
        <begin position="235"/>
        <end position="257"/>
    </location>
</feature>
<dbReference type="InterPro" id="IPR026502">
    <property type="entry name" value="SLBP1/SLBP2"/>
</dbReference>
<feature type="compositionally biased region" description="Polar residues" evidence="3">
    <location>
        <begin position="162"/>
        <end position="171"/>
    </location>
</feature>
<dbReference type="GO" id="GO:0071207">
    <property type="term" value="F:histone pre-mRNA stem-loop binding"/>
    <property type="evidence" value="ECO:0007669"/>
    <property type="project" value="TreeGrafter"/>
</dbReference>
<evidence type="ECO:0000313" key="5">
    <source>
        <dbReference type="EMBL" id="KAK9823081.1"/>
    </source>
</evidence>
<dbReference type="FunFam" id="1.10.8.1120:FF:000001">
    <property type="entry name" value="Histone RNA hairpin-binding protein-like"/>
    <property type="match status" value="1"/>
</dbReference>
<keyword evidence="6" id="KW-1185">Reference proteome</keyword>
<feature type="domain" description="Histone RNA hairpin-binding protein RNA-binding" evidence="4">
    <location>
        <begin position="37"/>
        <end position="111"/>
    </location>
</feature>
<protein>
    <recommendedName>
        <fullName evidence="4">Histone RNA hairpin-binding protein RNA-binding domain-containing protein</fullName>
    </recommendedName>
</protein>
<dbReference type="PANTHER" id="PTHR17408:SF0">
    <property type="entry name" value="HISTONE RNA HAIRPIN-BINDING PROTEIN"/>
    <property type="match status" value="1"/>
</dbReference>
<dbReference type="Proteomes" id="UP001489004">
    <property type="component" value="Unassembled WGS sequence"/>
</dbReference>
<keyword evidence="2" id="KW-0694">RNA-binding</keyword>
<dbReference type="AlphaFoldDB" id="A0AAW1QNL2"/>
<feature type="compositionally biased region" description="Low complexity" evidence="3">
    <location>
        <begin position="203"/>
        <end position="218"/>
    </location>
</feature>
<evidence type="ECO:0000259" key="4">
    <source>
        <dbReference type="Pfam" id="PF15247"/>
    </source>
</evidence>
<dbReference type="GO" id="GO:0005737">
    <property type="term" value="C:cytoplasm"/>
    <property type="evidence" value="ECO:0007669"/>
    <property type="project" value="TreeGrafter"/>
</dbReference>
<feature type="compositionally biased region" description="Low complexity" evidence="3">
    <location>
        <begin position="235"/>
        <end position="244"/>
    </location>
</feature>
<dbReference type="GO" id="GO:0003729">
    <property type="term" value="F:mRNA binding"/>
    <property type="evidence" value="ECO:0007669"/>
    <property type="project" value="InterPro"/>
</dbReference>
<dbReference type="EMBL" id="JALJOR010000002">
    <property type="protein sequence ID" value="KAK9823081.1"/>
    <property type="molecule type" value="Genomic_DNA"/>
</dbReference>
<evidence type="ECO:0000313" key="6">
    <source>
        <dbReference type="Proteomes" id="UP001489004"/>
    </source>
</evidence>
<dbReference type="InterPro" id="IPR038294">
    <property type="entry name" value="SLBP_RNA_bind_sf"/>
</dbReference>
<gene>
    <name evidence="5" type="ORF">WJX72_000049</name>
</gene>
<proteinExistence type="inferred from homology"/>
<accession>A0AAW1QNL2</accession>
<dbReference type="GO" id="GO:0051028">
    <property type="term" value="P:mRNA transport"/>
    <property type="evidence" value="ECO:0007669"/>
    <property type="project" value="TreeGrafter"/>
</dbReference>
<evidence type="ECO:0000256" key="2">
    <source>
        <dbReference type="ARBA" id="ARBA00022884"/>
    </source>
</evidence>
<comment type="caution">
    <text evidence="5">The sequence shown here is derived from an EMBL/GenBank/DDBJ whole genome shotgun (WGS) entry which is preliminary data.</text>
</comment>
<name>A0AAW1QNL2_9CHLO</name>
<organism evidence="5 6">
    <name type="scientific">[Myrmecia] bisecta</name>
    <dbReference type="NCBI Taxonomy" id="41462"/>
    <lineage>
        <taxon>Eukaryota</taxon>
        <taxon>Viridiplantae</taxon>
        <taxon>Chlorophyta</taxon>
        <taxon>core chlorophytes</taxon>
        <taxon>Trebouxiophyceae</taxon>
        <taxon>Trebouxiales</taxon>
        <taxon>Trebouxiaceae</taxon>
        <taxon>Myrmecia</taxon>
    </lineage>
</organism>
<feature type="compositionally biased region" description="Basic and acidic residues" evidence="3">
    <location>
        <begin position="173"/>
        <end position="190"/>
    </location>
</feature>
<feature type="compositionally biased region" description="Acidic residues" evidence="3">
    <location>
        <begin position="248"/>
        <end position="257"/>
    </location>
</feature>
<dbReference type="Gene3D" id="1.10.8.1120">
    <property type="entry name" value="Histone RNA hairpin-binding protein RNA-binding domain"/>
    <property type="match status" value="1"/>
</dbReference>
<dbReference type="GO" id="GO:0071204">
    <property type="term" value="C:histone pre-mRNA 3'end processing complex"/>
    <property type="evidence" value="ECO:0007669"/>
    <property type="project" value="TreeGrafter"/>
</dbReference>
<evidence type="ECO:0000256" key="1">
    <source>
        <dbReference type="ARBA" id="ARBA00006151"/>
    </source>
</evidence>
<evidence type="ECO:0000256" key="3">
    <source>
        <dbReference type="SAM" id="MobiDB-lite"/>
    </source>
</evidence>
<dbReference type="PANTHER" id="PTHR17408">
    <property type="entry name" value="HISTONE RNA HAIRPIN-BINDING PROTEIN"/>
    <property type="match status" value="1"/>
</dbReference>
<feature type="region of interest" description="Disordered" evidence="3">
    <location>
        <begin position="122"/>
        <end position="218"/>
    </location>
</feature>
<dbReference type="GO" id="GO:0006398">
    <property type="term" value="P:mRNA 3'-end processing by stem-loop binding and cleavage"/>
    <property type="evidence" value="ECO:0007669"/>
    <property type="project" value="TreeGrafter"/>
</dbReference>
<dbReference type="Pfam" id="PF15247">
    <property type="entry name" value="SLBP_RNA_bind"/>
    <property type="match status" value="1"/>
</dbReference>
<reference evidence="5 6" key="1">
    <citation type="journal article" date="2024" name="Nat. Commun.">
        <title>Phylogenomics reveals the evolutionary origins of lichenization in chlorophyte algae.</title>
        <authorList>
            <person name="Puginier C."/>
            <person name="Libourel C."/>
            <person name="Otte J."/>
            <person name="Skaloud P."/>
            <person name="Haon M."/>
            <person name="Grisel S."/>
            <person name="Petersen M."/>
            <person name="Berrin J.G."/>
            <person name="Delaux P.M."/>
            <person name="Dal Grande F."/>
            <person name="Keller J."/>
        </authorList>
    </citation>
    <scope>NUCLEOTIDE SEQUENCE [LARGE SCALE GENOMIC DNA]</scope>
    <source>
        <strain evidence="5 6">SAG 2043</strain>
    </source>
</reference>
<comment type="similarity">
    <text evidence="1">Belongs to the SLBP family.</text>
</comment>
<dbReference type="InterPro" id="IPR029344">
    <property type="entry name" value="SLBP_RNA_bind"/>
</dbReference>